<dbReference type="Gene3D" id="3.40.525.10">
    <property type="entry name" value="CRAL-TRIO lipid binding domain"/>
    <property type="match status" value="1"/>
</dbReference>
<organism evidence="2 3">
    <name type="scientific">Candidula unifasciata</name>
    <dbReference type="NCBI Taxonomy" id="100452"/>
    <lineage>
        <taxon>Eukaryota</taxon>
        <taxon>Metazoa</taxon>
        <taxon>Spiralia</taxon>
        <taxon>Lophotrochozoa</taxon>
        <taxon>Mollusca</taxon>
        <taxon>Gastropoda</taxon>
        <taxon>Heterobranchia</taxon>
        <taxon>Euthyneura</taxon>
        <taxon>Panpulmonata</taxon>
        <taxon>Eupulmonata</taxon>
        <taxon>Stylommatophora</taxon>
        <taxon>Helicina</taxon>
        <taxon>Helicoidea</taxon>
        <taxon>Geomitridae</taxon>
        <taxon>Candidula</taxon>
    </lineage>
</organism>
<evidence type="ECO:0000313" key="2">
    <source>
        <dbReference type="EMBL" id="CAG5126336.1"/>
    </source>
</evidence>
<dbReference type="CDD" id="cd00170">
    <property type="entry name" value="SEC14"/>
    <property type="match status" value="1"/>
</dbReference>
<dbReference type="SMART" id="SM00516">
    <property type="entry name" value="SEC14"/>
    <property type="match status" value="1"/>
</dbReference>
<dbReference type="PANTHER" id="PTHR46590:SF1">
    <property type="entry name" value="PHOSPHATIDYLINOSITOL TRANSFER PROTEIN CSR1"/>
    <property type="match status" value="1"/>
</dbReference>
<dbReference type="InterPro" id="IPR001251">
    <property type="entry name" value="CRAL-TRIO_dom"/>
</dbReference>
<gene>
    <name evidence="2" type="ORF">CUNI_LOCUS11894</name>
</gene>
<reference evidence="2" key="1">
    <citation type="submission" date="2021-04" db="EMBL/GenBank/DDBJ databases">
        <authorList>
            <consortium name="Molecular Ecology Group"/>
        </authorList>
    </citation>
    <scope>NUCLEOTIDE SEQUENCE</scope>
</reference>
<feature type="domain" description="CRAL-TRIO" evidence="1">
    <location>
        <begin position="81"/>
        <end position="235"/>
    </location>
</feature>
<dbReference type="Pfam" id="PF00650">
    <property type="entry name" value="CRAL_TRIO"/>
    <property type="match status" value="1"/>
</dbReference>
<dbReference type="PANTHER" id="PTHR46590">
    <property type="entry name" value="PHOSPHATIDYLINOSITOL TRANSFER PROTEIN CSR1-RELATED"/>
    <property type="match status" value="1"/>
</dbReference>
<proteinExistence type="predicted"/>
<keyword evidence="3" id="KW-1185">Reference proteome</keyword>
<protein>
    <recommendedName>
        <fullName evidence="1">CRAL-TRIO domain-containing protein</fullName>
    </recommendedName>
</protein>
<name>A0A8S3ZGV5_9EUPU</name>
<dbReference type="InterPro" id="IPR036865">
    <property type="entry name" value="CRAL-TRIO_dom_sf"/>
</dbReference>
<dbReference type="PROSITE" id="PS50191">
    <property type="entry name" value="CRAL_TRIO"/>
    <property type="match status" value="1"/>
</dbReference>
<evidence type="ECO:0000259" key="1">
    <source>
        <dbReference type="PROSITE" id="PS50191"/>
    </source>
</evidence>
<feature type="non-terminal residue" evidence="2">
    <location>
        <position position="235"/>
    </location>
</feature>
<dbReference type="SUPFAM" id="SSF52087">
    <property type="entry name" value="CRAL/TRIO domain"/>
    <property type="match status" value="1"/>
</dbReference>
<dbReference type="OrthoDB" id="75724at2759"/>
<accession>A0A8S3ZGV5</accession>
<evidence type="ECO:0000313" key="3">
    <source>
        <dbReference type="Proteomes" id="UP000678393"/>
    </source>
</evidence>
<dbReference type="AlphaFoldDB" id="A0A8S3ZGV5"/>
<dbReference type="InterPro" id="IPR052432">
    <property type="entry name" value="PITP/CRAL-TRIO"/>
</dbReference>
<dbReference type="Proteomes" id="UP000678393">
    <property type="component" value="Unassembled WGS sequence"/>
</dbReference>
<comment type="caution">
    <text evidence="2">The sequence shown here is derived from an EMBL/GenBank/DDBJ whole genome shotgun (WGS) entry which is preliminary data.</text>
</comment>
<sequence>LSSILGKLPGMSSEQISPEAAGKQFENDFQELKERCQPIFAADPSQRFLRGYVTADAAFTAIIKYNKWRKDYNVDNLSTDDPDIMSELAKGTVHILRNRDKKNRPILYVAVRKHLASDRDLDKLTKFTVYMLEQTFKKLNEEIVDTICIVFDLRKFTLANMDYQFVKRLVWLLGKYYPERLGICLIYGAPMVFQGCWAVIRPWLNEVTASKVTFVGTEEQLCQYLNPDCLPPCED</sequence>
<dbReference type="EMBL" id="CAJHNH020002333">
    <property type="protein sequence ID" value="CAG5126336.1"/>
    <property type="molecule type" value="Genomic_DNA"/>
</dbReference>